<name>A0ABQ9G6Q9_9NEOP</name>
<dbReference type="Proteomes" id="UP001159363">
    <property type="component" value="Chromosome 15"/>
</dbReference>
<gene>
    <name evidence="1" type="ORF">PR048_032590</name>
</gene>
<evidence type="ECO:0000313" key="1">
    <source>
        <dbReference type="EMBL" id="KAJ8866729.1"/>
    </source>
</evidence>
<evidence type="ECO:0000313" key="2">
    <source>
        <dbReference type="Proteomes" id="UP001159363"/>
    </source>
</evidence>
<protein>
    <submittedName>
        <fullName evidence="1">Uncharacterized protein</fullName>
    </submittedName>
</protein>
<keyword evidence="2" id="KW-1185">Reference proteome</keyword>
<reference evidence="1 2" key="1">
    <citation type="submission" date="2023-02" db="EMBL/GenBank/DDBJ databases">
        <title>LHISI_Scaffold_Assembly.</title>
        <authorList>
            <person name="Stuart O.P."/>
            <person name="Cleave R."/>
            <person name="Magrath M.J.L."/>
            <person name="Mikheyev A.S."/>
        </authorList>
    </citation>
    <scope>NUCLEOTIDE SEQUENCE [LARGE SCALE GENOMIC DNA]</scope>
    <source>
        <strain evidence="1">Daus_M_001</strain>
        <tissue evidence="1">Leg muscle</tissue>
    </source>
</reference>
<sequence>MNRGGIVGRLLASHLGEPGSIPGGVAPEFPHIQLIRLLFPIPLRDTPDFRMWESCRTMPLVGGCSRGPPVPPALSFRHFSPYSPRSLSSALKTSMLRAVQISSLTRLLFCNEPAVEATGARLVDVSGSRWNWVTCEVINLRIGRVSLSCGPSCLPACLPRLFNSTAHHYLCTPAGSSLQRKYSTTRGNADMLSAAKRADKGVSERTADNHEAHTTRKLRSAVRWSAARSCQVLLRPCLPEREVGSSQLKAVHDKVSTFEINRREKSLLLPAFILTAALSDIRPVKVERGGAGRSQAPLALRVTQHALSVGARRRWALTGPLSPACNTARLERRSEEALGAHRPP</sequence>
<accession>A0ABQ9G6Q9</accession>
<organism evidence="1 2">
    <name type="scientific">Dryococelus australis</name>
    <dbReference type="NCBI Taxonomy" id="614101"/>
    <lineage>
        <taxon>Eukaryota</taxon>
        <taxon>Metazoa</taxon>
        <taxon>Ecdysozoa</taxon>
        <taxon>Arthropoda</taxon>
        <taxon>Hexapoda</taxon>
        <taxon>Insecta</taxon>
        <taxon>Pterygota</taxon>
        <taxon>Neoptera</taxon>
        <taxon>Polyneoptera</taxon>
        <taxon>Phasmatodea</taxon>
        <taxon>Verophasmatodea</taxon>
        <taxon>Anareolatae</taxon>
        <taxon>Phasmatidae</taxon>
        <taxon>Eurycanthinae</taxon>
        <taxon>Dryococelus</taxon>
    </lineage>
</organism>
<dbReference type="EMBL" id="JARBHB010000016">
    <property type="protein sequence ID" value="KAJ8866729.1"/>
    <property type="molecule type" value="Genomic_DNA"/>
</dbReference>
<proteinExistence type="predicted"/>
<comment type="caution">
    <text evidence="1">The sequence shown here is derived from an EMBL/GenBank/DDBJ whole genome shotgun (WGS) entry which is preliminary data.</text>
</comment>